<accession>A0A7W3R8N6</accession>
<keyword evidence="2" id="KW-0575">Peroxidase</keyword>
<dbReference type="RefSeq" id="WP_182705556.1">
    <property type="nucleotide sequence ID" value="NZ_JACJII010000001.1"/>
</dbReference>
<evidence type="ECO:0000313" key="2">
    <source>
        <dbReference type="EMBL" id="MBA9003931.1"/>
    </source>
</evidence>
<evidence type="ECO:0000259" key="1">
    <source>
        <dbReference type="Pfam" id="PF02627"/>
    </source>
</evidence>
<sequence>MPRLDLMATAAEPYKAFIQANTAITEGPLDRTVFELVKLRASQLNGCVFCIDMHSHDALEHGEDIDRLLQLAAWRESELYTEAERAALAYTEAATRLGEHGVPDEVWNAVTEHFSPEEAGHLVAAVALINAFNRLAVPLQTKPPRR</sequence>
<protein>
    <submittedName>
        <fullName evidence="2">AhpD family alkylhydroperoxidase</fullName>
    </submittedName>
</protein>
<dbReference type="Proteomes" id="UP000539313">
    <property type="component" value="Unassembled WGS sequence"/>
</dbReference>
<dbReference type="NCBIfam" id="TIGR00778">
    <property type="entry name" value="ahpD_dom"/>
    <property type="match status" value="1"/>
</dbReference>
<dbReference type="Gene3D" id="1.20.1290.10">
    <property type="entry name" value="AhpD-like"/>
    <property type="match status" value="1"/>
</dbReference>
<dbReference type="PANTHER" id="PTHR34846">
    <property type="entry name" value="4-CARBOXYMUCONOLACTONE DECARBOXYLASE FAMILY PROTEIN (AFU_ORTHOLOGUE AFUA_6G11590)"/>
    <property type="match status" value="1"/>
</dbReference>
<proteinExistence type="predicted"/>
<keyword evidence="3" id="KW-1185">Reference proteome</keyword>
<keyword evidence="2" id="KW-0560">Oxidoreductase</keyword>
<dbReference type="SUPFAM" id="SSF69118">
    <property type="entry name" value="AhpD-like"/>
    <property type="match status" value="1"/>
</dbReference>
<dbReference type="InterPro" id="IPR003779">
    <property type="entry name" value="CMD-like"/>
</dbReference>
<dbReference type="AlphaFoldDB" id="A0A7W3R8N6"/>
<organism evidence="2 3">
    <name type="scientific">Thermomonospora cellulosilytica</name>
    <dbReference type="NCBI Taxonomy" id="1411118"/>
    <lineage>
        <taxon>Bacteria</taxon>
        <taxon>Bacillati</taxon>
        <taxon>Actinomycetota</taxon>
        <taxon>Actinomycetes</taxon>
        <taxon>Streptosporangiales</taxon>
        <taxon>Thermomonosporaceae</taxon>
        <taxon>Thermomonospora</taxon>
    </lineage>
</organism>
<dbReference type="EMBL" id="JACJII010000001">
    <property type="protein sequence ID" value="MBA9003931.1"/>
    <property type="molecule type" value="Genomic_DNA"/>
</dbReference>
<dbReference type="GO" id="GO:0051920">
    <property type="term" value="F:peroxiredoxin activity"/>
    <property type="evidence" value="ECO:0007669"/>
    <property type="project" value="InterPro"/>
</dbReference>
<name>A0A7W3R8N6_9ACTN</name>
<dbReference type="InterPro" id="IPR029032">
    <property type="entry name" value="AhpD-like"/>
</dbReference>
<dbReference type="Pfam" id="PF02627">
    <property type="entry name" value="CMD"/>
    <property type="match status" value="1"/>
</dbReference>
<gene>
    <name evidence="2" type="ORF">HNR21_002813</name>
</gene>
<dbReference type="PANTHER" id="PTHR34846:SF10">
    <property type="entry name" value="CYTOPLASMIC PROTEIN"/>
    <property type="match status" value="1"/>
</dbReference>
<evidence type="ECO:0000313" key="3">
    <source>
        <dbReference type="Proteomes" id="UP000539313"/>
    </source>
</evidence>
<comment type="caution">
    <text evidence="2">The sequence shown here is derived from an EMBL/GenBank/DDBJ whole genome shotgun (WGS) entry which is preliminary data.</text>
</comment>
<reference evidence="2 3" key="1">
    <citation type="submission" date="2020-08" db="EMBL/GenBank/DDBJ databases">
        <title>Sequencing the genomes of 1000 actinobacteria strains.</title>
        <authorList>
            <person name="Klenk H.-P."/>
        </authorList>
    </citation>
    <scope>NUCLEOTIDE SEQUENCE [LARGE SCALE GENOMIC DNA]</scope>
    <source>
        <strain evidence="2 3">DSM 45823</strain>
    </source>
</reference>
<feature type="domain" description="Carboxymuconolactone decarboxylase-like" evidence="1">
    <location>
        <begin position="14"/>
        <end position="92"/>
    </location>
</feature>
<dbReference type="InterPro" id="IPR004675">
    <property type="entry name" value="AhpD_core"/>
</dbReference>